<organism evidence="2">
    <name type="scientific">Lygus hesperus</name>
    <name type="common">Western plant bug</name>
    <dbReference type="NCBI Taxonomy" id="30085"/>
    <lineage>
        <taxon>Eukaryota</taxon>
        <taxon>Metazoa</taxon>
        <taxon>Ecdysozoa</taxon>
        <taxon>Arthropoda</taxon>
        <taxon>Hexapoda</taxon>
        <taxon>Insecta</taxon>
        <taxon>Pterygota</taxon>
        <taxon>Neoptera</taxon>
        <taxon>Paraneoptera</taxon>
        <taxon>Hemiptera</taxon>
        <taxon>Heteroptera</taxon>
        <taxon>Panheteroptera</taxon>
        <taxon>Cimicomorpha</taxon>
        <taxon>Miridae</taxon>
        <taxon>Mirini</taxon>
        <taxon>Lygus</taxon>
    </lineage>
</organism>
<proteinExistence type="predicted"/>
<sequence>MIHGAGGAITLEPYLVEDIDPPQMNHPALDGGGGSTGTRQKKNGGSSVRVTFPTTAVVGGGGVGSKKLKDTASSGNCVQTVEKQYQAYVSRLVPLTSREDDTDMFAKASDGRNTCSAGKNAAGMTV</sequence>
<accession>A0A0A9Z0U4</accession>
<evidence type="ECO:0000313" key="3">
    <source>
        <dbReference type="EMBL" id="JAQ06565.1"/>
    </source>
</evidence>
<gene>
    <name evidence="2" type="primary">CKAP5_3</name>
    <name evidence="2" type="ORF">CM83_14772</name>
    <name evidence="3" type="ORF">g.21361</name>
</gene>
<reference evidence="2" key="1">
    <citation type="journal article" date="2014" name="PLoS ONE">
        <title>Transcriptome-Based Identification of ABC Transporters in the Western Tarnished Plant Bug Lygus hesperus.</title>
        <authorList>
            <person name="Hull J.J."/>
            <person name="Chaney K."/>
            <person name="Geib S.M."/>
            <person name="Fabrick J.A."/>
            <person name="Brent C.S."/>
            <person name="Walsh D."/>
            <person name="Lavine L.C."/>
        </authorList>
    </citation>
    <scope>NUCLEOTIDE SEQUENCE</scope>
</reference>
<reference evidence="3" key="3">
    <citation type="journal article" date="2016" name="Gigascience">
        <title>De novo construction of an expanded transcriptome assembly for the western tarnished plant bug, Lygus hesperus.</title>
        <authorList>
            <person name="Tassone E.E."/>
            <person name="Geib S.M."/>
            <person name="Hall B."/>
            <person name="Fabrick J.A."/>
            <person name="Brent C.S."/>
            <person name="Hull J.J."/>
        </authorList>
    </citation>
    <scope>NUCLEOTIDE SEQUENCE</scope>
</reference>
<protein>
    <submittedName>
        <fullName evidence="2">Cytoskeleton-associated protein 5</fullName>
    </submittedName>
</protein>
<name>A0A0A9Z0U4_LYGHE</name>
<feature type="region of interest" description="Disordered" evidence="1">
    <location>
        <begin position="107"/>
        <end position="126"/>
    </location>
</feature>
<dbReference type="EMBL" id="GBHO01006636">
    <property type="protein sequence ID" value="JAG36968.1"/>
    <property type="molecule type" value="Transcribed_RNA"/>
</dbReference>
<dbReference type="AlphaFoldDB" id="A0A0A9Z0U4"/>
<reference evidence="2" key="2">
    <citation type="submission" date="2014-07" db="EMBL/GenBank/DDBJ databases">
        <authorList>
            <person name="Hull J."/>
        </authorList>
    </citation>
    <scope>NUCLEOTIDE SEQUENCE</scope>
</reference>
<dbReference type="EMBL" id="GDHC01012064">
    <property type="protein sequence ID" value="JAQ06565.1"/>
    <property type="molecule type" value="Transcribed_RNA"/>
</dbReference>
<feature type="region of interest" description="Disordered" evidence="1">
    <location>
        <begin position="20"/>
        <end position="49"/>
    </location>
</feature>
<evidence type="ECO:0000313" key="2">
    <source>
        <dbReference type="EMBL" id="JAG36968.1"/>
    </source>
</evidence>
<evidence type="ECO:0000256" key="1">
    <source>
        <dbReference type="SAM" id="MobiDB-lite"/>
    </source>
</evidence>